<dbReference type="Proteomes" id="UP000199233">
    <property type="component" value="Unassembled WGS sequence"/>
</dbReference>
<keyword evidence="1" id="KW-0479">Metal-binding</keyword>
<dbReference type="InterPro" id="IPR023198">
    <property type="entry name" value="PGP-like_dom2"/>
</dbReference>
<dbReference type="AlphaFoldDB" id="A0A1H9I0Q9"/>
<dbReference type="RefSeq" id="WP_093286558.1">
    <property type="nucleotide sequence ID" value="NZ_FOFS01000009.1"/>
</dbReference>
<dbReference type="Pfam" id="PF13419">
    <property type="entry name" value="HAD_2"/>
    <property type="match status" value="1"/>
</dbReference>
<evidence type="ECO:0000256" key="1">
    <source>
        <dbReference type="ARBA" id="ARBA00022723"/>
    </source>
</evidence>
<dbReference type="InterPro" id="IPR023214">
    <property type="entry name" value="HAD_sf"/>
</dbReference>
<dbReference type="InterPro" id="IPR041492">
    <property type="entry name" value="HAD_2"/>
</dbReference>
<evidence type="ECO:0000256" key="2">
    <source>
        <dbReference type="ARBA" id="ARBA00022801"/>
    </source>
</evidence>
<gene>
    <name evidence="5" type="ORF">SAMN04488038_109123</name>
</gene>
<dbReference type="SFLD" id="SFLDG01129">
    <property type="entry name" value="C1.5:_HAD__Beta-PGM__Phosphata"/>
    <property type="match status" value="1"/>
</dbReference>
<proteinExistence type="predicted"/>
<dbReference type="NCBIfam" id="TIGR01549">
    <property type="entry name" value="HAD-SF-IA-v1"/>
    <property type="match status" value="1"/>
</dbReference>
<dbReference type="InterPro" id="IPR036412">
    <property type="entry name" value="HAD-like_sf"/>
</dbReference>
<keyword evidence="4" id="KW-0119">Carbohydrate metabolism</keyword>
<protein>
    <submittedName>
        <fullName evidence="5">Phosphoglycolate phosphatase</fullName>
    </submittedName>
</protein>
<evidence type="ECO:0000313" key="6">
    <source>
        <dbReference type="Proteomes" id="UP000199233"/>
    </source>
</evidence>
<keyword evidence="6" id="KW-1185">Reference proteome</keyword>
<keyword evidence="3" id="KW-0460">Magnesium</keyword>
<dbReference type="GO" id="GO:0005829">
    <property type="term" value="C:cytosol"/>
    <property type="evidence" value="ECO:0007669"/>
    <property type="project" value="TreeGrafter"/>
</dbReference>
<dbReference type="Gene3D" id="1.10.150.240">
    <property type="entry name" value="Putative phosphatase, domain 2"/>
    <property type="match status" value="1"/>
</dbReference>
<dbReference type="EMBL" id="FOFS01000009">
    <property type="protein sequence ID" value="SEQ68200.1"/>
    <property type="molecule type" value="Genomic_DNA"/>
</dbReference>
<evidence type="ECO:0000256" key="3">
    <source>
        <dbReference type="ARBA" id="ARBA00022842"/>
    </source>
</evidence>
<sequence length="221" mass="24217">MSKPSAPRAVLFDLDGTLVDTAPDLGHAANLVREGLGLPPLPLRDYRPVASAGARGLLGKALGITPEHADYTQHRERFLALYRAHLSYQSRLFEGMEELLQRMETRGIAWGVVTNKPAWLTEPLMQDLQLTQRSACAISPDHVARPKPAPDALLHAAALLKLDAKDCWYVGDDKRDIDAARAAGMHSIAADWGYLGEAGPIDSWQADRIARTPQELASWLP</sequence>
<dbReference type="Gene3D" id="3.40.50.1000">
    <property type="entry name" value="HAD superfamily/HAD-like"/>
    <property type="match status" value="1"/>
</dbReference>
<dbReference type="PANTHER" id="PTHR43434">
    <property type="entry name" value="PHOSPHOGLYCOLATE PHOSPHATASE"/>
    <property type="match status" value="1"/>
</dbReference>
<dbReference type="GO" id="GO:0046872">
    <property type="term" value="F:metal ion binding"/>
    <property type="evidence" value="ECO:0007669"/>
    <property type="project" value="UniProtKB-KW"/>
</dbReference>
<evidence type="ECO:0000313" key="5">
    <source>
        <dbReference type="EMBL" id="SEQ68200.1"/>
    </source>
</evidence>
<name>A0A1H9I0Q9_9GAMM</name>
<dbReference type="SUPFAM" id="SSF56784">
    <property type="entry name" value="HAD-like"/>
    <property type="match status" value="1"/>
</dbReference>
<dbReference type="STRING" id="489703.SAMN04488038_109123"/>
<dbReference type="GO" id="GO:0008967">
    <property type="term" value="F:phosphoglycolate phosphatase activity"/>
    <property type="evidence" value="ECO:0007669"/>
    <property type="project" value="TreeGrafter"/>
</dbReference>
<dbReference type="InterPro" id="IPR050155">
    <property type="entry name" value="HAD-like_hydrolase_sf"/>
</dbReference>
<dbReference type="InterPro" id="IPR006439">
    <property type="entry name" value="HAD-SF_hydro_IA"/>
</dbReference>
<keyword evidence="2" id="KW-0378">Hydrolase</keyword>
<dbReference type="OrthoDB" id="9776368at2"/>
<dbReference type="SFLD" id="SFLDS00003">
    <property type="entry name" value="Haloacid_Dehalogenase"/>
    <property type="match status" value="1"/>
</dbReference>
<dbReference type="GO" id="GO:0006281">
    <property type="term" value="P:DNA repair"/>
    <property type="evidence" value="ECO:0007669"/>
    <property type="project" value="TreeGrafter"/>
</dbReference>
<dbReference type="PANTHER" id="PTHR43434:SF23">
    <property type="entry name" value="PHOSPHOGLYCOLATE PHOSPHATASE"/>
    <property type="match status" value="1"/>
</dbReference>
<organism evidence="5 6">
    <name type="scientific">Solimonas aquatica</name>
    <dbReference type="NCBI Taxonomy" id="489703"/>
    <lineage>
        <taxon>Bacteria</taxon>
        <taxon>Pseudomonadati</taxon>
        <taxon>Pseudomonadota</taxon>
        <taxon>Gammaproteobacteria</taxon>
        <taxon>Nevskiales</taxon>
        <taxon>Nevskiaceae</taxon>
        <taxon>Solimonas</taxon>
    </lineage>
</organism>
<reference evidence="5 6" key="1">
    <citation type="submission" date="2016-10" db="EMBL/GenBank/DDBJ databases">
        <authorList>
            <person name="de Groot N.N."/>
        </authorList>
    </citation>
    <scope>NUCLEOTIDE SEQUENCE [LARGE SCALE GENOMIC DNA]</scope>
    <source>
        <strain evidence="5 6">DSM 25927</strain>
    </source>
</reference>
<dbReference type="NCBIfam" id="TIGR01509">
    <property type="entry name" value="HAD-SF-IA-v3"/>
    <property type="match status" value="1"/>
</dbReference>
<evidence type="ECO:0000256" key="4">
    <source>
        <dbReference type="ARBA" id="ARBA00023277"/>
    </source>
</evidence>
<accession>A0A1H9I0Q9</accession>